<feature type="region of interest" description="Disordered" evidence="1">
    <location>
        <begin position="1"/>
        <end position="31"/>
    </location>
</feature>
<organism evidence="2 3">
    <name type="scientific">Brassica cretica</name>
    <name type="common">Mustard</name>
    <dbReference type="NCBI Taxonomy" id="69181"/>
    <lineage>
        <taxon>Eukaryota</taxon>
        <taxon>Viridiplantae</taxon>
        <taxon>Streptophyta</taxon>
        <taxon>Embryophyta</taxon>
        <taxon>Tracheophyta</taxon>
        <taxon>Spermatophyta</taxon>
        <taxon>Magnoliopsida</taxon>
        <taxon>eudicotyledons</taxon>
        <taxon>Gunneridae</taxon>
        <taxon>Pentapetalae</taxon>
        <taxon>rosids</taxon>
        <taxon>malvids</taxon>
        <taxon>Brassicales</taxon>
        <taxon>Brassicaceae</taxon>
        <taxon>Brassiceae</taxon>
        <taxon>Brassica</taxon>
    </lineage>
</organism>
<proteinExistence type="predicted"/>
<dbReference type="EMBL" id="QGKW02002005">
    <property type="protein sequence ID" value="KAF2540280.1"/>
    <property type="molecule type" value="Genomic_DNA"/>
</dbReference>
<gene>
    <name evidence="2" type="ORF">F2Q68_00032252</name>
</gene>
<evidence type="ECO:0000256" key="1">
    <source>
        <dbReference type="SAM" id="MobiDB-lite"/>
    </source>
</evidence>
<evidence type="ECO:0000313" key="3">
    <source>
        <dbReference type="Proteomes" id="UP000712281"/>
    </source>
</evidence>
<reference evidence="2" key="1">
    <citation type="submission" date="2019-12" db="EMBL/GenBank/DDBJ databases">
        <title>Genome sequencing and annotation of Brassica cretica.</title>
        <authorList>
            <person name="Studholme D.J."/>
            <person name="Sarris P.F."/>
        </authorList>
    </citation>
    <scope>NUCLEOTIDE SEQUENCE</scope>
    <source>
        <strain evidence="2">PFS-001/15</strain>
        <tissue evidence="2">Leaf</tissue>
    </source>
</reference>
<feature type="compositionally biased region" description="Basic and acidic residues" evidence="1">
    <location>
        <begin position="1"/>
        <end position="26"/>
    </location>
</feature>
<feature type="region of interest" description="Disordered" evidence="1">
    <location>
        <begin position="48"/>
        <end position="102"/>
    </location>
</feature>
<dbReference type="AlphaFoldDB" id="A0A8S9G309"/>
<protein>
    <submittedName>
        <fullName evidence="2">Uncharacterized protein</fullName>
    </submittedName>
</protein>
<comment type="caution">
    <text evidence="2">The sequence shown here is derived from an EMBL/GenBank/DDBJ whole genome shotgun (WGS) entry which is preliminary data.</text>
</comment>
<accession>A0A8S9G309</accession>
<feature type="compositionally biased region" description="Basic and acidic residues" evidence="1">
    <location>
        <begin position="74"/>
        <end position="86"/>
    </location>
</feature>
<dbReference type="Proteomes" id="UP000712281">
    <property type="component" value="Unassembled WGS sequence"/>
</dbReference>
<name>A0A8S9G309_BRACR</name>
<evidence type="ECO:0000313" key="2">
    <source>
        <dbReference type="EMBL" id="KAF2540280.1"/>
    </source>
</evidence>
<sequence>MVEETPRLATRRRLEGFAADLKKGKVDMSPPSVLKADSRFYRCLQVSQSLQSSRNPSPLKHYEYPVVSQFPETPSKETNRRNDGKESKRKRGRGKREPPATAVAAPELGFRCFCSERLERLSKREKCFFILFFVS</sequence>